<evidence type="ECO:0000313" key="1">
    <source>
        <dbReference type="EMBL" id="REK84629.1"/>
    </source>
</evidence>
<dbReference type="RefSeq" id="WP_128512425.1">
    <property type="nucleotide sequence ID" value="NZ_QUAC01000480.1"/>
</dbReference>
<organism evidence="1 2">
    <name type="scientific">Streptomyces inhibens</name>
    <dbReference type="NCBI Taxonomy" id="2293571"/>
    <lineage>
        <taxon>Bacteria</taxon>
        <taxon>Bacillati</taxon>
        <taxon>Actinomycetota</taxon>
        <taxon>Actinomycetes</taxon>
        <taxon>Kitasatosporales</taxon>
        <taxon>Streptomycetaceae</taxon>
        <taxon>Streptomyces</taxon>
    </lineage>
</organism>
<dbReference type="SUPFAM" id="SSF46785">
    <property type="entry name" value="Winged helix' DNA-binding domain"/>
    <property type="match status" value="1"/>
</dbReference>
<proteinExistence type="predicted"/>
<dbReference type="InterPro" id="IPR036390">
    <property type="entry name" value="WH_DNA-bd_sf"/>
</dbReference>
<dbReference type="AlphaFoldDB" id="A0A371PQK5"/>
<accession>A0A371PQK5</accession>
<reference evidence="1 2" key="1">
    <citation type="submission" date="2018-08" db="EMBL/GenBank/DDBJ databases">
        <title>Streptomyces NEAU-D10 sp. nov., a novel Actinomycete isolated from soil.</title>
        <authorList>
            <person name="Jin L."/>
        </authorList>
    </citation>
    <scope>NUCLEOTIDE SEQUENCE [LARGE SCALE GENOMIC DNA]</scope>
    <source>
        <strain evidence="1 2">NEAU-D10</strain>
    </source>
</reference>
<dbReference type="Gene3D" id="1.10.10.10">
    <property type="entry name" value="Winged helix-like DNA-binding domain superfamily/Winged helix DNA-binding domain"/>
    <property type="match status" value="1"/>
</dbReference>
<gene>
    <name evidence="1" type="ORF">DY245_42375</name>
</gene>
<dbReference type="Proteomes" id="UP000262477">
    <property type="component" value="Unassembled WGS sequence"/>
</dbReference>
<name>A0A371PQK5_STRIH</name>
<protein>
    <submittedName>
        <fullName evidence="1">MarR family transcriptional regulator</fullName>
    </submittedName>
</protein>
<dbReference type="EMBL" id="QUAC01000480">
    <property type="protein sequence ID" value="REK84629.1"/>
    <property type="molecule type" value="Genomic_DNA"/>
</dbReference>
<dbReference type="OrthoDB" id="3697068at2"/>
<sequence length="154" mass="17532">MTGKTQLPNVREQRPLGYWLKYIDGAIETSFDRLFADDGLTRRGWQVLNTISYGPITVAEIDETMAAFLSGDEPTMRPYVERFAELGWVRVTDADGVALTEEGKRTHQRVSERAGTERVRMMECLSHEDFQVLMDLLQRIATHLDGLATEAPRQ</sequence>
<keyword evidence="2" id="KW-1185">Reference proteome</keyword>
<dbReference type="InterPro" id="IPR036388">
    <property type="entry name" value="WH-like_DNA-bd_sf"/>
</dbReference>
<evidence type="ECO:0000313" key="2">
    <source>
        <dbReference type="Proteomes" id="UP000262477"/>
    </source>
</evidence>
<comment type="caution">
    <text evidence="1">The sequence shown here is derived from an EMBL/GenBank/DDBJ whole genome shotgun (WGS) entry which is preliminary data.</text>
</comment>